<keyword evidence="11" id="KW-1185">Reference proteome</keyword>
<accession>A0A366E9T2</accession>
<evidence type="ECO:0000256" key="5">
    <source>
        <dbReference type="ARBA" id="ARBA00022989"/>
    </source>
</evidence>
<feature type="domain" description="YetF-like N-terminal transmembrane" evidence="9">
    <location>
        <begin position="7"/>
        <end position="79"/>
    </location>
</feature>
<organism evidence="10 11">
    <name type="scientific">Paraliobacillus ryukyuensis</name>
    <dbReference type="NCBI Taxonomy" id="200904"/>
    <lineage>
        <taxon>Bacteria</taxon>
        <taxon>Bacillati</taxon>
        <taxon>Bacillota</taxon>
        <taxon>Bacilli</taxon>
        <taxon>Bacillales</taxon>
        <taxon>Bacillaceae</taxon>
        <taxon>Paraliobacillus</taxon>
    </lineage>
</organism>
<dbReference type="InterPro" id="IPR023090">
    <property type="entry name" value="UPF0702_alpha/beta_dom_sf"/>
</dbReference>
<comment type="caution">
    <text evidence="10">The sequence shown here is derived from an EMBL/GenBank/DDBJ whole genome shotgun (WGS) entry which is preliminary data.</text>
</comment>
<dbReference type="AlphaFoldDB" id="A0A366E9T2"/>
<feature type="transmembrane region" description="Helical" evidence="7">
    <location>
        <begin position="33"/>
        <end position="53"/>
    </location>
</feature>
<evidence type="ECO:0000256" key="7">
    <source>
        <dbReference type="SAM" id="Phobius"/>
    </source>
</evidence>
<keyword evidence="3" id="KW-1003">Cell membrane</keyword>
<evidence type="ECO:0000313" key="11">
    <source>
        <dbReference type="Proteomes" id="UP000252254"/>
    </source>
</evidence>
<dbReference type="InterPro" id="IPR048454">
    <property type="entry name" value="YetF_N"/>
</dbReference>
<dbReference type="EMBL" id="QNRI01000005">
    <property type="protein sequence ID" value="RBO98168.1"/>
    <property type="molecule type" value="Genomic_DNA"/>
</dbReference>
<keyword evidence="5 7" id="KW-1133">Transmembrane helix</keyword>
<dbReference type="GO" id="GO:0005886">
    <property type="term" value="C:plasma membrane"/>
    <property type="evidence" value="ECO:0007669"/>
    <property type="project" value="UniProtKB-SubCell"/>
</dbReference>
<name>A0A366E9T2_9BACI</name>
<evidence type="ECO:0000313" key="10">
    <source>
        <dbReference type="EMBL" id="RBO98168.1"/>
    </source>
</evidence>
<evidence type="ECO:0000256" key="3">
    <source>
        <dbReference type="ARBA" id="ARBA00022475"/>
    </source>
</evidence>
<keyword evidence="6 7" id="KW-0472">Membrane</keyword>
<comment type="subcellular location">
    <subcellularLocation>
        <location evidence="1">Cell membrane</location>
        <topology evidence="1">Multi-pass membrane protein</topology>
    </subcellularLocation>
</comment>
<evidence type="ECO:0000256" key="1">
    <source>
        <dbReference type="ARBA" id="ARBA00004651"/>
    </source>
</evidence>
<dbReference type="RefSeq" id="WP_079709187.1">
    <property type="nucleotide sequence ID" value="NZ_BAABQN010000005.1"/>
</dbReference>
<feature type="transmembrane region" description="Helical" evidence="7">
    <location>
        <begin position="6"/>
        <end position="26"/>
    </location>
</feature>
<dbReference type="Pfam" id="PF20730">
    <property type="entry name" value="YetF_N"/>
    <property type="match status" value="1"/>
</dbReference>
<gene>
    <name evidence="10" type="ORF">DES48_10517</name>
</gene>
<evidence type="ECO:0000256" key="2">
    <source>
        <dbReference type="ARBA" id="ARBA00006448"/>
    </source>
</evidence>
<dbReference type="STRING" id="200904.GCA_900168775_01279"/>
<reference evidence="10 11" key="1">
    <citation type="submission" date="2018-06" db="EMBL/GenBank/DDBJ databases">
        <title>Genomic Encyclopedia of Type Strains, Phase IV (KMG-IV): sequencing the most valuable type-strain genomes for metagenomic binning, comparative biology and taxonomic classification.</title>
        <authorList>
            <person name="Goeker M."/>
        </authorList>
    </citation>
    <scope>NUCLEOTIDE SEQUENCE [LARGE SCALE GENOMIC DNA]</scope>
    <source>
        <strain evidence="10 11">DSM 15140</strain>
    </source>
</reference>
<protein>
    <submittedName>
        <fullName evidence="10">Uncharacterized membrane protein YcaP (DUF421 family)</fullName>
    </submittedName>
</protein>
<comment type="similarity">
    <text evidence="2">Belongs to the UPF0702 family.</text>
</comment>
<dbReference type="Pfam" id="PF04239">
    <property type="entry name" value="DUF421"/>
    <property type="match status" value="1"/>
</dbReference>
<dbReference type="PANTHER" id="PTHR34582:SF5">
    <property type="entry name" value="UPF0702 TRANSMEMBRANE PROTEIN YETF"/>
    <property type="match status" value="1"/>
</dbReference>
<evidence type="ECO:0000259" key="8">
    <source>
        <dbReference type="Pfam" id="PF04239"/>
    </source>
</evidence>
<evidence type="ECO:0000256" key="4">
    <source>
        <dbReference type="ARBA" id="ARBA00022692"/>
    </source>
</evidence>
<feature type="transmembrane region" description="Helical" evidence="7">
    <location>
        <begin position="59"/>
        <end position="79"/>
    </location>
</feature>
<dbReference type="Gene3D" id="3.30.240.20">
    <property type="entry name" value="bsu07140 like domains"/>
    <property type="match status" value="2"/>
</dbReference>
<evidence type="ECO:0000259" key="9">
    <source>
        <dbReference type="Pfam" id="PF20730"/>
    </source>
</evidence>
<evidence type="ECO:0000256" key="6">
    <source>
        <dbReference type="ARBA" id="ARBA00023136"/>
    </source>
</evidence>
<dbReference type="InterPro" id="IPR007353">
    <property type="entry name" value="DUF421"/>
</dbReference>
<sequence length="225" mass="25536">MEHISPIFFESLFGFFGLFVLTKVLGKTQIRQLTAFDFISALILGELVGNALYDDGVGIIDIGFAILLWGGLLFVTEIITQKLKGSRSLLEGRPSIIIHQGKLQREVMAKSKLDINQLLHLLRSKDVFSVREVDYAILETDGTVSVLKKTFAQQPTRSDLQLLPEEVSLPIMLINDGEIIKDNLAQINQDRNWLENELKKQEISSYKEVFYAEYKKGENLYVQTL</sequence>
<keyword evidence="4 7" id="KW-0812">Transmembrane</keyword>
<proteinExistence type="inferred from homology"/>
<dbReference type="Proteomes" id="UP000252254">
    <property type="component" value="Unassembled WGS sequence"/>
</dbReference>
<feature type="domain" description="YetF C-terminal" evidence="8">
    <location>
        <begin position="82"/>
        <end position="215"/>
    </location>
</feature>
<dbReference type="OrthoDB" id="1076133at2"/>
<dbReference type="PANTHER" id="PTHR34582">
    <property type="entry name" value="UPF0702 TRANSMEMBRANE PROTEIN YCAP"/>
    <property type="match status" value="1"/>
</dbReference>